<gene>
    <name evidence="1" type="ORF">CLV79_1278</name>
    <name evidence="2" type="ORF">LOS8367_00407</name>
</gene>
<evidence type="ECO:0000313" key="3">
    <source>
        <dbReference type="Proteomes" id="UP000193495"/>
    </source>
</evidence>
<dbReference type="Proteomes" id="UP000240624">
    <property type="component" value="Unassembled WGS sequence"/>
</dbReference>
<reference evidence="1 4" key="2">
    <citation type="submission" date="2018-03" db="EMBL/GenBank/DDBJ databases">
        <title>Genomic Encyclopedia of Archaeal and Bacterial Type Strains, Phase II (KMG-II): from individual species to whole genera.</title>
        <authorList>
            <person name="Goeker M."/>
        </authorList>
    </citation>
    <scope>NUCLEOTIDE SEQUENCE [LARGE SCALE GENOMIC DNA]</scope>
    <source>
        <strain evidence="1 4">DSM 29956</strain>
    </source>
</reference>
<evidence type="ECO:0000313" key="1">
    <source>
        <dbReference type="EMBL" id="PSK80211.1"/>
    </source>
</evidence>
<evidence type="ECO:0008006" key="5">
    <source>
        <dbReference type="Google" id="ProtNLM"/>
    </source>
</evidence>
<dbReference type="OrthoDB" id="5493262at2"/>
<dbReference type="EMBL" id="PYGB01000027">
    <property type="protein sequence ID" value="PSK80211.1"/>
    <property type="molecule type" value="Genomic_DNA"/>
</dbReference>
<dbReference type="Proteomes" id="UP000193495">
    <property type="component" value="Unassembled WGS sequence"/>
</dbReference>
<accession>A0A1X6YEE9</accession>
<sequence>MDALPPIPAPYATADWRRRIADLYAAIRAEPDPQAGWRLWHETRSRLFRDHPASPLSADQKARFEGIALWPFDPGLRFEVGLAPQDGPAIDFELGPDGRMQARPVARTEGLGDRLGTELTLWWIEGYGGGLFLPFRDATCGAGSYGGGRYAIDAIKSSDLGLAASGRLILDFNFAYSPSCAWSPDWVCPLAPPENRLEAAIEAGERDPSGAAS</sequence>
<evidence type="ECO:0000313" key="2">
    <source>
        <dbReference type="EMBL" id="SLN18394.1"/>
    </source>
</evidence>
<dbReference type="PANTHER" id="PTHR41913">
    <property type="entry name" value="DUF1684 DOMAIN-CONTAINING PROTEIN"/>
    <property type="match status" value="1"/>
</dbReference>
<dbReference type="AlphaFoldDB" id="A0A1X6YEE9"/>
<dbReference type="Pfam" id="PF07920">
    <property type="entry name" value="DUF1684"/>
    <property type="match status" value="1"/>
</dbReference>
<evidence type="ECO:0000313" key="4">
    <source>
        <dbReference type="Proteomes" id="UP000240624"/>
    </source>
</evidence>
<dbReference type="InterPro" id="IPR012467">
    <property type="entry name" value="DUF1684"/>
</dbReference>
<keyword evidence="4" id="KW-1185">Reference proteome</keyword>
<dbReference type="RefSeq" id="WP_085894763.1">
    <property type="nucleotide sequence ID" value="NZ_FWFY01000001.1"/>
</dbReference>
<organism evidence="2 3">
    <name type="scientific">Limimaricola soesokkakensis</name>
    <dbReference type="NCBI Taxonomy" id="1343159"/>
    <lineage>
        <taxon>Bacteria</taxon>
        <taxon>Pseudomonadati</taxon>
        <taxon>Pseudomonadota</taxon>
        <taxon>Alphaproteobacteria</taxon>
        <taxon>Rhodobacterales</taxon>
        <taxon>Paracoccaceae</taxon>
        <taxon>Limimaricola</taxon>
    </lineage>
</organism>
<reference evidence="2 3" key="1">
    <citation type="submission" date="2017-03" db="EMBL/GenBank/DDBJ databases">
        <authorList>
            <person name="Afonso C.L."/>
            <person name="Miller P.J."/>
            <person name="Scott M.A."/>
            <person name="Spackman E."/>
            <person name="Goraichik I."/>
            <person name="Dimitrov K.M."/>
            <person name="Suarez D.L."/>
            <person name="Swayne D.E."/>
        </authorList>
    </citation>
    <scope>NUCLEOTIDE SEQUENCE [LARGE SCALE GENOMIC DNA]</scope>
    <source>
        <strain evidence="2 3">CECT 8367</strain>
    </source>
</reference>
<proteinExistence type="predicted"/>
<dbReference type="EMBL" id="FWFY01000001">
    <property type="protein sequence ID" value="SLN18394.1"/>
    <property type="molecule type" value="Genomic_DNA"/>
</dbReference>
<name>A0A1X6YEE9_9RHOB</name>
<protein>
    <recommendedName>
        <fullName evidence="5">DUF1684 domain-containing protein</fullName>
    </recommendedName>
</protein>
<dbReference type="PANTHER" id="PTHR41913:SF1">
    <property type="entry name" value="DUF1684 DOMAIN-CONTAINING PROTEIN"/>
    <property type="match status" value="1"/>
</dbReference>